<comment type="caution">
    <text evidence="5">The sequence shown here is derived from an EMBL/GenBank/DDBJ whole genome shotgun (WGS) entry which is preliminary data.</text>
</comment>
<keyword evidence="1" id="KW-1188">Viral release from host cell</keyword>
<keyword evidence="2 5" id="KW-0645">Protease</keyword>
<dbReference type="EMBL" id="AHYR01000004">
    <property type="protein sequence ID" value="EOT42752.1"/>
    <property type="molecule type" value="Genomic_DNA"/>
</dbReference>
<feature type="domain" description="Prohead serine protease" evidence="4">
    <location>
        <begin position="10"/>
        <end position="157"/>
    </location>
</feature>
<dbReference type="Pfam" id="PF04586">
    <property type="entry name" value="Peptidase_S78"/>
    <property type="match status" value="1"/>
</dbReference>
<dbReference type="PATRIC" id="fig|1139219.3.peg.1077"/>
<proteinExistence type="predicted"/>
<dbReference type="OrthoDB" id="64791at2"/>
<dbReference type="Proteomes" id="UP000014127">
    <property type="component" value="Unassembled WGS sequence"/>
</dbReference>
<dbReference type="SUPFAM" id="SSF50789">
    <property type="entry name" value="Herpes virus serine proteinase, assemblin"/>
    <property type="match status" value="1"/>
</dbReference>
<keyword evidence="6" id="KW-1185">Reference proteome</keyword>
<dbReference type="InterPro" id="IPR006433">
    <property type="entry name" value="Prohead_protease"/>
</dbReference>
<evidence type="ECO:0000313" key="6">
    <source>
        <dbReference type="Proteomes" id="UP000014127"/>
    </source>
</evidence>
<accession>S0KDI8</accession>
<dbReference type="InterPro" id="IPR054613">
    <property type="entry name" value="Peptidase_S78_dom"/>
</dbReference>
<gene>
    <name evidence="5" type="ORF">OMK_01113</name>
</gene>
<evidence type="ECO:0000256" key="1">
    <source>
        <dbReference type="ARBA" id="ARBA00022612"/>
    </source>
</evidence>
<dbReference type="NCBIfam" id="TIGR01543">
    <property type="entry name" value="proheadase_HK97"/>
    <property type="match status" value="1"/>
</dbReference>
<dbReference type="RefSeq" id="WP_016172291.1">
    <property type="nucleotide sequence ID" value="NZ_KE136354.1"/>
</dbReference>
<protein>
    <submittedName>
        <fullName evidence="5">HK97 family phage prohead protease</fullName>
    </submittedName>
</protein>
<dbReference type="eggNOG" id="COG3740">
    <property type="taxonomic scope" value="Bacteria"/>
</dbReference>
<evidence type="ECO:0000256" key="3">
    <source>
        <dbReference type="ARBA" id="ARBA00022801"/>
    </source>
</evidence>
<name>S0KDI8_9ENTE</name>
<dbReference type="STRING" id="44009.RV01_GL002511"/>
<sequence>MNNERIKEFVVKASADEAFTFEGYLSTFGNADRVGDVIEHGAFDDSLKKKAVVPMLFNHDRNSIIGKMELSVNSVGLYVTAYLAENIQKAQEVYELLKFGALDSMSIGMRANEYEPIDKADPWGAWLIKSAEVLEGSVVTIPANDQAVVTSVKDDTEDVIKALKRENLALRKENLKLKYGGN</sequence>
<evidence type="ECO:0000256" key="2">
    <source>
        <dbReference type="ARBA" id="ARBA00022670"/>
    </source>
</evidence>
<organism evidence="5 6">
    <name type="scientific">Enterococcus dispar ATCC 51266</name>
    <dbReference type="NCBI Taxonomy" id="1139219"/>
    <lineage>
        <taxon>Bacteria</taxon>
        <taxon>Bacillati</taxon>
        <taxon>Bacillota</taxon>
        <taxon>Bacilli</taxon>
        <taxon>Lactobacillales</taxon>
        <taxon>Enterococcaceae</taxon>
        <taxon>Enterococcus</taxon>
    </lineage>
</organism>
<dbReference type="HOGENOM" id="CLU_073043_2_1_9"/>
<reference evidence="5 6" key="1">
    <citation type="submission" date="2013-03" db="EMBL/GenBank/DDBJ databases">
        <title>The Genome Sequence of Enterococcus dispar ATCC_51266 (Illumina only assembly).</title>
        <authorList>
            <consortium name="The Broad Institute Genomics Platform"/>
            <consortium name="The Broad Institute Genome Sequencing Center for Infectious Disease"/>
            <person name="Earl A."/>
            <person name="Russ C."/>
            <person name="Gilmore M."/>
            <person name="Surin D."/>
            <person name="Walker B."/>
            <person name="Young S."/>
            <person name="Zeng Q."/>
            <person name="Gargeya S."/>
            <person name="Fitzgerald M."/>
            <person name="Haas B."/>
            <person name="Abouelleil A."/>
            <person name="Allen A.W."/>
            <person name="Alvarado L."/>
            <person name="Arachchi H.M."/>
            <person name="Berlin A.M."/>
            <person name="Chapman S.B."/>
            <person name="Gainer-Dewar J."/>
            <person name="Goldberg J."/>
            <person name="Griggs A."/>
            <person name="Gujja S."/>
            <person name="Hansen M."/>
            <person name="Howarth C."/>
            <person name="Imamovic A."/>
            <person name="Ireland A."/>
            <person name="Larimer J."/>
            <person name="McCowan C."/>
            <person name="Murphy C."/>
            <person name="Pearson M."/>
            <person name="Poon T.W."/>
            <person name="Priest M."/>
            <person name="Roberts A."/>
            <person name="Saif S."/>
            <person name="Shea T."/>
            <person name="Sisk P."/>
            <person name="Sykes S."/>
            <person name="Wortman J."/>
            <person name="Nusbaum C."/>
            <person name="Birren B."/>
        </authorList>
    </citation>
    <scope>NUCLEOTIDE SEQUENCE [LARGE SCALE GENOMIC DNA]</scope>
    <source>
        <strain evidence="5 6">ATCC 51266</strain>
    </source>
</reference>
<dbReference type="AlphaFoldDB" id="S0KDI8"/>
<dbReference type="GO" id="GO:0006508">
    <property type="term" value="P:proteolysis"/>
    <property type="evidence" value="ECO:0007669"/>
    <property type="project" value="UniProtKB-KW"/>
</dbReference>
<evidence type="ECO:0000313" key="5">
    <source>
        <dbReference type="EMBL" id="EOT42752.1"/>
    </source>
</evidence>
<keyword evidence="3" id="KW-0378">Hydrolase</keyword>
<evidence type="ECO:0000259" key="4">
    <source>
        <dbReference type="Pfam" id="PF04586"/>
    </source>
</evidence>
<dbReference type="GO" id="GO:0008233">
    <property type="term" value="F:peptidase activity"/>
    <property type="evidence" value="ECO:0007669"/>
    <property type="project" value="UniProtKB-KW"/>
</dbReference>